<dbReference type="SUPFAM" id="SSF52540">
    <property type="entry name" value="P-loop containing nucleoside triphosphate hydrolases"/>
    <property type="match status" value="1"/>
</dbReference>
<dbReference type="AlphaFoldDB" id="A0A0N0S181"/>
<dbReference type="PANTHER" id="PTHR45772">
    <property type="entry name" value="CONSERVED COMPONENT OF ABC TRANSPORTER FOR NATURAL AMINO ACIDS-RELATED"/>
    <property type="match status" value="1"/>
</dbReference>
<dbReference type="GO" id="GO:0016887">
    <property type="term" value="F:ATP hydrolysis activity"/>
    <property type="evidence" value="ECO:0007669"/>
    <property type="project" value="InterPro"/>
</dbReference>
<evidence type="ECO:0000259" key="4">
    <source>
        <dbReference type="PROSITE" id="PS50893"/>
    </source>
</evidence>
<evidence type="ECO:0000313" key="6">
    <source>
        <dbReference type="Proteomes" id="UP000037712"/>
    </source>
</evidence>
<protein>
    <submittedName>
        <fullName evidence="5">Leucine/isoleucine/valine transporter ATP-binding subunit</fullName>
    </submittedName>
</protein>
<dbReference type="FunFam" id="3.40.50.300:FF:000421">
    <property type="entry name" value="Branched-chain amino acid ABC transporter ATP-binding protein"/>
    <property type="match status" value="1"/>
</dbReference>
<dbReference type="GO" id="GO:0005886">
    <property type="term" value="C:plasma membrane"/>
    <property type="evidence" value="ECO:0007669"/>
    <property type="project" value="TreeGrafter"/>
</dbReference>
<dbReference type="SMART" id="SM00382">
    <property type="entry name" value="AAA"/>
    <property type="match status" value="1"/>
</dbReference>
<dbReference type="GO" id="GO:0005524">
    <property type="term" value="F:ATP binding"/>
    <property type="evidence" value="ECO:0007669"/>
    <property type="project" value="UniProtKB-KW"/>
</dbReference>
<dbReference type="RefSeq" id="WP_054371351.1">
    <property type="nucleotide sequence ID" value="NZ_AZYO01000003.1"/>
</dbReference>
<evidence type="ECO:0000256" key="3">
    <source>
        <dbReference type="ARBA" id="ARBA00022840"/>
    </source>
</evidence>
<dbReference type="Gene3D" id="3.40.50.300">
    <property type="entry name" value="P-loop containing nucleotide triphosphate hydrolases"/>
    <property type="match status" value="1"/>
</dbReference>
<dbReference type="Pfam" id="PF00005">
    <property type="entry name" value="ABC_tran"/>
    <property type="match status" value="1"/>
</dbReference>
<proteinExistence type="predicted"/>
<dbReference type="PANTHER" id="PTHR45772:SF4">
    <property type="entry name" value="ABC TRANSPORTER ATP-BINDING PROTEIN"/>
    <property type="match status" value="1"/>
</dbReference>
<dbReference type="PROSITE" id="PS50893">
    <property type="entry name" value="ABC_TRANSPORTER_2"/>
    <property type="match status" value="1"/>
</dbReference>
<evidence type="ECO:0000256" key="2">
    <source>
        <dbReference type="ARBA" id="ARBA00022741"/>
    </source>
</evidence>
<organism evidence="5 6">
    <name type="scientific">Rhodococcus rhodochrous KG-21</name>
    <dbReference type="NCBI Taxonomy" id="1441923"/>
    <lineage>
        <taxon>Bacteria</taxon>
        <taxon>Bacillati</taxon>
        <taxon>Actinomycetota</taxon>
        <taxon>Actinomycetes</taxon>
        <taxon>Mycobacteriales</taxon>
        <taxon>Nocardiaceae</taxon>
        <taxon>Rhodococcus</taxon>
    </lineage>
</organism>
<keyword evidence="1" id="KW-0813">Transport</keyword>
<keyword evidence="2" id="KW-0547">Nucleotide-binding</keyword>
<feature type="domain" description="ABC transporter" evidence="4">
    <location>
        <begin position="17"/>
        <end position="265"/>
    </location>
</feature>
<dbReference type="EMBL" id="AZYO01000003">
    <property type="protein sequence ID" value="KOS57801.1"/>
    <property type="molecule type" value="Genomic_DNA"/>
</dbReference>
<dbReference type="CDD" id="cd03219">
    <property type="entry name" value="ABC_Mj1267_LivG_branched"/>
    <property type="match status" value="1"/>
</dbReference>
<keyword evidence="3 5" id="KW-0067">ATP-binding</keyword>
<dbReference type="InterPro" id="IPR003439">
    <property type="entry name" value="ABC_transporter-like_ATP-bd"/>
</dbReference>
<dbReference type="PATRIC" id="fig|1441923.3.peg.562"/>
<reference evidence="6" key="2">
    <citation type="submission" date="2015-01" db="EMBL/GenBank/DDBJ databases">
        <title>Draft genome sequence of potential hydrocarbon metabolising strain of Rhodococcus rhodochrous.</title>
        <authorList>
            <person name="Aggarwal R.K."/>
            <person name="Dawar C."/>
        </authorList>
    </citation>
    <scope>NUCLEOTIDE SEQUENCE [LARGE SCALE GENOMIC DNA]</scope>
    <source>
        <strain evidence="6">KG-21</strain>
    </source>
</reference>
<dbReference type="InterPro" id="IPR051120">
    <property type="entry name" value="ABC_AA/LPS_Transport"/>
</dbReference>
<dbReference type="Pfam" id="PF12399">
    <property type="entry name" value="BCA_ABC_TP_C"/>
    <property type="match status" value="1"/>
</dbReference>
<comment type="caution">
    <text evidence="5">The sequence shown here is derived from an EMBL/GenBank/DDBJ whole genome shotgun (WGS) entry which is preliminary data.</text>
</comment>
<dbReference type="InterPro" id="IPR027417">
    <property type="entry name" value="P-loop_NTPase"/>
</dbReference>
<dbReference type="InterPro" id="IPR032823">
    <property type="entry name" value="BCA_ABC_TP_C"/>
</dbReference>
<dbReference type="Proteomes" id="UP000037712">
    <property type="component" value="Unassembled WGS sequence"/>
</dbReference>
<sequence>MTAGPDAAGGAGKVPALVVEDVRLRFGGVVALDGPSFTLEPGHIVGLIGPNGAGKTTLFNCISRLYQPESGRIAFGDKDLLSLSADGVADVGIARTFQNIGLFPTMSVVDNVLTGAYSRTRTGFLGTALGLPRSGREERCERDEAWALLESMNLARVGREPAGTLPYGTLKRIELARALMQRPKLLMLDEPANGLIHEEVLELAETVRQLRDERGFSVLLVEHHMAMVMSISDRVVVLNFGQKITEGLPADVSAHPEVVEAYLGGAA</sequence>
<accession>A0A0N0S181</accession>
<name>A0A0N0S181_RHORH</name>
<evidence type="ECO:0000256" key="1">
    <source>
        <dbReference type="ARBA" id="ARBA00022448"/>
    </source>
</evidence>
<evidence type="ECO:0000313" key="5">
    <source>
        <dbReference type="EMBL" id="KOS57801.1"/>
    </source>
</evidence>
<reference evidence="5 6" key="1">
    <citation type="journal article" date="2015" name="Genome Announc.">
        <title>Draft Genome Sequence of Rhodococcus rhodochrous Strain KG-21, a Soil Isolate from Oil Fields of Krishna-Godavari Basin, India.</title>
        <authorList>
            <person name="Dawar C."/>
            <person name="Aggarwal R.K."/>
        </authorList>
    </citation>
    <scope>NUCLEOTIDE SEQUENCE [LARGE SCALE GENOMIC DNA]</scope>
    <source>
        <strain evidence="5 6">KG-21</strain>
    </source>
</reference>
<gene>
    <name evidence="5" type="primary">livG</name>
    <name evidence="5" type="ORF">Z051_02605</name>
</gene>
<dbReference type="InterPro" id="IPR003593">
    <property type="entry name" value="AAA+_ATPase"/>
</dbReference>